<proteinExistence type="predicted"/>
<gene>
    <name evidence="2" type="ORF">M422DRAFT_39800</name>
</gene>
<dbReference type="HOGENOM" id="CLU_2672708_0_0_1"/>
<dbReference type="EMBL" id="KN837803">
    <property type="protein sequence ID" value="KIJ23105.1"/>
    <property type="molecule type" value="Genomic_DNA"/>
</dbReference>
<reference evidence="2 3" key="1">
    <citation type="submission" date="2014-06" db="EMBL/GenBank/DDBJ databases">
        <title>Evolutionary Origins and Diversification of the Mycorrhizal Mutualists.</title>
        <authorList>
            <consortium name="DOE Joint Genome Institute"/>
            <consortium name="Mycorrhizal Genomics Consortium"/>
            <person name="Kohler A."/>
            <person name="Kuo A."/>
            <person name="Nagy L.G."/>
            <person name="Floudas D."/>
            <person name="Copeland A."/>
            <person name="Barry K.W."/>
            <person name="Cichocki N."/>
            <person name="Veneault-Fourrey C."/>
            <person name="LaButti K."/>
            <person name="Lindquist E.A."/>
            <person name="Lipzen A."/>
            <person name="Lundell T."/>
            <person name="Morin E."/>
            <person name="Murat C."/>
            <person name="Riley R."/>
            <person name="Ohm R."/>
            <person name="Sun H."/>
            <person name="Tunlid A."/>
            <person name="Henrissat B."/>
            <person name="Grigoriev I.V."/>
            <person name="Hibbett D.S."/>
            <person name="Martin F."/>
        </authorList>
    </citation>
    <scope>NUCLEOTIDE SEQUENCE [LARGE SCALE GENOMIC DNA]</scope>
    <source>
        <strain evidence="2 3">SS14</strain>
    </source>
</reference>
<dbReference type="Proteomes" id="UP000054279">
    <property type="component" value="Unassembled WGS sequence"/>
</dbReference>
<protein>
    <submittedName>
        <fullName evidence="2">Uncharacterized protein</fullName>
    </submittedName>
</protein>
<evidence type="ECO:0000313" key="2">
    <source>
        <dbReference type="EMBL" id="KIJ23105.1"/>
    </source>
</evidence>
<evidence type="ECO:0000256" key="1">
    <source>
        <dbReference type="SAM" id="MobiDB-lite"/>
    </source>
</evidence>
<sequence length="75" mass="8410">MQLNLSQTIVHDHWTFPPFPSTPFIKLSSSSKSSLPKLSSKYHYPNWQKHLVSSPGRSVSPQRSRSVLIASSTSN</sequence>
<name>A0A0C9UDB3_SPHS4</name>
<accession>A0A0C9UDB3</accession>
<evidence type="ECO:0000313" key="3">
    <source>
        <dbReference type="Proteomes" id="UP000054279"/>
    </source>
</evidence>
<feature type="compositionally biased region" description="Polar residues" evidence="1">
    <location>
        <begin position="55"/>
        <end position="75"/>
    </location>
</feature>
<organism evidence="2 3">
    <name type="scientific">Sphaerobolus stellatus (strain SS14)</name>
    <dbReference type="NCBI Taxonomy" id="990650"/>
    <lineage>
        <taxon>Eukaryota</taxon>
        <taxon>Fungi</taxon>
        <taxon>Dikarya</taxon>
        <taxon>Basidiomycota</taxon>
        <taxon>Agaricomycotina</taxon>
        <taxon>Agaricomycetes</taxon>
        <taxon>Phallomycetidae</taxon>
        <taxon>Geastrales</taxon>
        <taxon>Sphaerobolaceae</taxon>
        <taxon>Sphaerobolus</taxon>
    </lineage>
</organism>
<dbReference type="AlphaFoldDB" id="A0A0C9UDB3"/>
<feature type="region of interest" description="Disordered" evidence="1">
    <location>
        <begin position="52"/>
        <end position="75"/>
    </location>
</feature>
<keyword evidence="3" id="KW-1185">Reference proteome</keyword>